<dbReference type="InterPro" id="IPR050701">
    <property type="entry name" value="Histone_Mod_Regulator"/>
</dbReference>
<gene>
    <name evidence="1" type="ORF">CASFOL_020515</name>
</gene>
<organism evidence="1 2">
    <name type="scientific">Castilleja foliolosa</name>
    <dbReference type="NCBI Taxonomy" id="1961234"/>
    <lineage>
        <taxon>Eukaryota</taxon>
        <taxon>Viridiplantae</taxon>
        <taxon>Streptophyta</taxon>
        <taxon>Embryophyta</taxon>
        <taxon>Tracheophyta</taxon>
        <taxon>Spermatophyta</taxon>
        <taxon>Magnoliopsida</taxon>
        <taxon>eudicotyledons</taxon>
        <taxon>Gunneridae</taxon>
        <taxon>Pentapetalae</taxon>
        <taxon>asterids</taxon>
        <taxon>lamiids</taxon>
        <taxon>Lamiales</taxon>
        <taxon>Orobanchaceae</taxon>
        <taxon>Pedicularideae</taxon>
        <taxon>Castillejinae</taxon>
        <taxon>Castilleja</taxon>
    </lineage>
</organism>
<comment type="caution">
    <text evidence="1">The sequence shown here is derived from an EMBL/GenBank/DDBJ whole genome shotgun (WGS) entry which is preliminary data.</text>
</comment>
<dbReference type="PANTHER" id="PTHR13793:SF92">
    <property type="entry name" value="HISTONE-LYSINE N-METHYLTRANSFERASE ATX3"/>
    <property type="match status" value="1"/>
</dbReference>
<evidence type="ECO:0008006" key="3">
    <source>
        <dbReference type="Google" id="ProtNLM"/>
    </source>
</evidence>
<reference evidence="2" key="1">
    <citation type="journal article" date="2024" name="IScience">
        <title>Strigolactones Initiate the Formation of Haustorium-like Structures in Castilleja.</title>
        <authorList>
            <person name="Buerger M."/>
            <person name="Peterson D."/>
            <person name="Chory J."/>
        </authorList>
    </citation>
    <scope>NUCLEOTIDE SEQUENCE [LARGE SCALE GENOMIC DNA]</scope>
</reference>
<accession>A0ABD3D129</accession>
<protein>
    <recommendedName>
        <fullName evidence="3">SET domain-containing protein</fullName>
    </recommendedName>
</protein>
<name>A0ABD3D129_9LAMI</name>
<dbReference type="Gene3D" id="2.170.270.10">
    <property type="entry name" value="SET domain"/>
    <property type="match status" value="1"/>
</dbReference>
<keyword evidence="2" id="KW-1185">Reference proteome</keyword>
<sequence>MTNIKSNAQEVRGLSQQRTVKCSDSSLADTNKFDTMSSARCRIYKRPDIKRTGYESISHRLIGPHHHTLDVISSLSSNRKNIEEIKAFPTFREQLERSKKNLRFPLVNREYMGGGLFARRSIQEGEMVVEYHGEQVRLSIADLSFSR</sequence>
<dbReference type="AlphaFoldDB" id="A0ABD3D129"/>
<dbReference type="Proteomes" id="UP001632038">
    <property type="component" value="Unassembled WGS sequence"/>
</dbReference>
<dbReference type="PANTHER" id="PTHR13793">
    <property type="entry name" value="PHD FINGER PROTEINS"/>
    <property type="match status" value="1"/>
</dbReference>
<dbReference type="SUPFAM" id="SSF82199">
    <property type="entry name" value="SET domain"/>
    <property type="match status" value="1"/>
</dbReference>
<proteinExistence type="predicted"/>
<dbReference type="EMBL" id="JAVIJP010000027">
    <property type="protein sequence ID" value="KAL3635968.1"/>
    <property type="molecule type" value="Genomic_DNA"/>
</dbReference>
<evidence type="ECO:0000313" key="1">
    <source>
        <dbReference type="EMBL" id="KAL3635968.1"/>
    </source>
</evidence>
<evidence type="ECO:0000313" key="2">
    <source>
        <dbReference type="Proteomes" id="UP001632038"/>
    </source>
</evidence>
<dbReference type="InterPro" id="IPR046341">
    <property type="entry name" value="SET_dom_sf"/>
</dbReference>